<dbReference type="GO" id="GO:0071028">
    <property type="term" value="P:nuclear mRNA surveillance"/>
    <property type="evidence" value="ECO:0007669"/>
    <property type="project" value="TreeGrafter"/>
</dbReference>
<reference evidence="10" key="1">
    <citation type="submission" date="2023-06" db="EMBL/GenBank/DDBJ databases">
        <authorList>
            <person name="Delattre M."/>
        </authorList>
    </citation>
    <scope>NUCLEOTIDE SEQUENCE</scope>
    <source>
        <strain evidence="10">AF72</strain>
    </source>
</reference>
<evidence type="ECO:0000256" key="1">
    <source>
        <dbReference type="ARBA" id="ARBA00004123"/>
    </source>
</evidence>
<evidence type="ECO:0000256" key="4">
    <source>
        <dbReference type="ARBA" id="ARBA00022490"/>
    </source>
</evidence>
<dbReference type="GO" id="GO:0000177">
    <property type="term" value="C:cytoplasmic exosome (RNase complex)"/>
    <property type="evidence" value="ECO:0007669"/>
    <property type="project" value="TreeGrafter"/>
</dbReference>
<dbReference type="GO" id="GO:0071051">
    <property type="term" value="P:poly(A)-dependent snoRNA 3'-end processing"/>
    <property type="evidence" value="ECO:0007669"/>
    <property type="project" value="TreeGrafter"/>
</dbReference>
<dbReference type="InterPro" id="IPR020568">
    <property type="entry name" value="Ribosomal_Su5_D2-typ_SF"/>
</dbReference>
<accession>A0AA36D2Y1</accession>
<dbReference type="Gene3D" id="3.30.230.70">
    <property type="entry name" value="GHMP Kinase, N-terminal domain"/>
    <property type="match status" value="1"/>
</dbReference>
<evidence type="ECO:0000256" key="3">
    <source>
        <dbReference type="ARBA" id="ARBA00006678"/>
    </source>
</evidence>
<dbReference type="GO" id="GO:0000176">
    <property type="term" value="C:nuclear exosome (RNase complex)"/>
    <property type="evidence" value="ECO:0007669"/>
    <property type="project" value="TreeGrafter"/>
</dbReference>
<evidence type="ECO:0000259" key="9">
    <source>
        <dbReference type="Pfam" id="PF01138"/>
    </source>
</evidence>
<protein>
    <recommendedName>
        <fullName evidence="9">Exoribonuclease phosphorolytic domain-containing protein</fullName>
    </recommendedName>
</protein>
<keyword evidence="7" id="KW-0694">RNA-binding</keyword>
<dbReference type="Pfam" id="PF01138">
    <property type="entry name" value="RNase_PH"/>
    <property type="match status" value="1"/>
</dbReference>
<keyword evidence="8" id="KW-0539">Nucleus</keyword>
<feature type="domain" description="Exoribonuclease phosphorolytic" evidence="9">
    <location>
        <begin position="11"/>
        <end position="120"/>
    </location>
</feature>
<evidence type="ECO:0000313" key="10">
    <source>
        <dbReference type="EMBL" id="CAJ0579716.1"/>
    </source>
</evidence>
<dbReference type="PANTHER" id="PTHR11953">
    <property type="entry name" value="EXOSOME COMPLEX COMPONENT"/>
    <property type="match status" value="1"/>
</dbReference>
<dbReference type="InterPro" id="IPR036345">
    <property type="entry name" value="ExoRNase_PH_dom2_sf"/>
</dbReference>
<keyword evidence="4" id="KW-0963">Cytoplasm</keyword>
<gene>
    <name evidence="10" type="ORF">MSPICULIGERA_LOCUS17923</name>
</gene>
<dbReference type="InterPro" id="IPR001247">
    <property type="entry name" value="ExoRNase_PH_dom1"/>
</dbReference>
<evidence type="ECO:0000256" key="6">
    <source>
        <dbReference type="ARBA" id="ARBA00022835"/>
    </source>
</evidence>
<dbReference type="GO" id="GO:0016075">
    <property type="term" value="P:rRNA catabolic process"/>
    <property type="evidence" value="ECO:0007669"/>
    <property type="project" value="TreeGrafter"/>
</dbReference>
<dbReference type="PANTHER" id="PTHR11953:SF2">
    <property type="entry name" value="EXOSOME COMPLEX COMPONENT MTR3"/>
    <property type="match status" value="1"/>
</dbReference>
<feature type="non-terminal residue" evidence="10">
    <location>
        <position position="216"/>
    </location>
</feature>
<dbReference type="GO" id="GO:0006364">
    <property type="term" value="P:rRNA processing"/>
    <property type="evidence" value="ECO:0007669"/>
    <property type="project" value="UniProtKB-KW"/>
</dbReference>
<sequence>MDARKPSTSRRPIGLKAGAMANGKGYAYVAFGETKILVHADGPHECSSTAAAEKAKLELTVRGAKGLTLMLTEVMGATILLHKYPSCTIRINVLVLRDDGGLEHAAVVASSLALMSAGIELFDMCTAATIMVAEDGQVFFDPPTDFENQHKNSRRIFVAVLPGLNQILHCKASGKMTAAETEKYAAEASAQANRLLPFMKKCLEVYAKGRIANEKQ</sequence>
<dbReference type="SUPFAM" id="SSF54211">
    <property type="entry name" value="Ribosomal protein S5 domain 2-like"/>
    <property type="match status" value="1"/>
</dbReference>
<proteinExistence type="inferred from homology"/>
<evidence type="ECO:0000256" key="7">
    <source>
        <dbReference type="ARBA" id="ARBA00022884"/>
    </source>
</evidence>
<dbReference type="Proteomes" id="UP001177023">
    <property type="component" value="Unassembled WGS sequence"/>
</dbReference>
<dbReference type="AlphaFoldDB" id="A0AA36D2Y1"/>
<dbReference type="InterPro" id="IPR027408">
    <property type="entry name" value="PNPase/RNase_PH_dom_sf"/>
</dbReference>
<dbReference type="GO" id="GO:0005730">
    <property type="term" value="C:nucleolus"/>
    <property type="evidence" value="ECO:0007669"/>
    <property type="project" value="TreeGrafter"/>
</dbReference>
<dbReference type="GO" id="GO:0003723">
    <property type="term" value="F:RNA binding"/>
    <property type="evidence" value="ECO:0007669"/>
    <property type="project" value="UniProtKB-KW"/>
</dbReference>
<dbReference type="InterPro" id="IPR050080">
    <property type="entry name" value="RNase_PH"/>
</dbReference>
<comment type="subcellular location">
    <subcellularLocation>
        <location evidence="2">Cytoplasm</location>
    </subcellularLocation>
    <subcellularLocation>
        <location evidence="1">Nucleus</location>
    </subcellularLocation>
</comment>
<comment type="caution">
    <text evidence="10">The sequence shown here is derived from an EMBL/GenBank/DDBJ whole genome shotgun (WGS) entry which is preliminary data.</text>
</comment>
<keyword evidence="5" id="KW-0698">rRNA processing</keyword>
<name>A0AA36D2Y1_9BILA</name>
<organism evidence="10 11">
    <name type="scientific">Mesorhabditis spiculigera</name>
    <dbReference type="NCBI Taxonomy" id="96644"/>
    <lineage>
        <taxon>Eukaryota</taxon>
        <taxon>Metazoa</taxon>
        <taxon>Ecdysozoa</taxon>
        <taxon>Nematoda</taxon>
        <taxon>Chromadorea</taxon>
        <taxon>Rhabditida</taxon>
        <taxon>Rhabditina</taxon>
        <taxon>Rhabditomorpha</taxon>
        <taxon>Rhabditoidea</taxon>
        <taxon>Rhabditidae</taxon>
        <taxon>Mesorhabditinae</taxon>
        <taxon>Mesorhabditis</taxon>
    </lineage>
</organism>
<dbReference type="SUPFAM" id="SSF55666">
    <property type="entry name" value="Ribonuclease PH domain 2-like"/>
    <property type="match status" value="1"/>
</dbReference>
<comment type="similarity">
    <text evidence="3">Belongs to the RNase PH family.</text>
</comment>
<keyword evidence="11" id="KW-1185">Reference proteome</keyword>
<dbReference type="GO" id="GO:0034475">
    <property type="term" value="P:U4 snRNA 3'-end processing"/>
    <property type="evidence" value="ECO:0007669"/>
    <property type="project" value="TreeGrafter"/>
</dbReference>
<dbReference type="EMBL" id="CATQJA010002657">
    <property type="protein sequence ID" value="CAJ0579716.1"/>
    <property type="molecule type" value="Genomic_DNA"/>
</dbReference>
<evidence type="ECO:0000256" key="5">
    <source>
        <dbReference type="ARBA" id="ARBA00022552"/>
    </source>
</evidence>
<evidence type="ECO:0000313" key="11">
    <source>
        <dbReference type="Proteomes" id="UP001177023"/>
    </source>
</evidence>
<evidence type="ECO:0000256" key="8">
    <source>
        <dbReference type="ARBA" id="ARBA00023242"/>
    </source>
</evidence>
<keyword evidence="6" id="KW-0271">Exosome</keyword>
<evidence type="ECO:0000256" key="2">
    <source>
        <dbReference type="ARBA" id="ARBA00004496"/>
    </source>
</evidence>